<dbReference type="SUPFAM" id="SSF46785">
    <property type="entry name" value="Winged helix' DNA-binding domain"/>
    <property type="match status" value="1"/>
</dbReference>
<dbReference type="Pfam" id="PF07702">
    <property type="entry name" value="UTRA"/>
    <property type="match status" value="1"/>
</dbReference>
<dbReference type="SMART" id="SM00866">
    <property type="entry name" value="UTRA"/>
    <property type="match status" value="1"/>
</dbReference>
<evidence type="ECO:0000256" key="3">
    <source>
        <dbReference type="ARBA" id="ARBA00023163"/>
    </source>
</evidence>
<dbReference type="InterPro" id="IPR000524">
    <property type="entry name" value="Tscrpt_reg_HTH_GntR"/>
</dbReference>
<dbReference type="Proteomes" id="UP001596160">
    <property type="component" value="Unassembled WGS sequence"/>
</dbReference>
<dbReference type="EMBL" id="JBHSKP010000009">
    <property type="protein sequence ID" value="MFC5153362.1"/>
    <property type="molecule type" value="Genomic_DNA"/>
</dbReference>
<dbReference type="InterPro" id="IPR011663">
    <property type="entry name" value="UTRA"/>
</dbReference>
<organism evidence="5 6">
    <name type="scientific">Streptomyces amakusaensis</name>
    <dbReference type="NCBI Taxonomy" id="67271"/>
    <lineage>
        <taxon>Bacteria</taxon>
        <taxon>Bacillati</taxon>
        <taxon>Actinomycetota</taxon>
        <taxon>Actinomycetes</taxon>
        <taxon>Kitasatosporales</taxon>
        <taxon>Streptomycetaceae</taxon>
        <taxon>Streptomyces</taxon>
    </lineage>
</organism>
<dbReference type="InterPro" id="IPR036388">
    <property type="entry name" value="WH-like_DNA-bd_sf"/>
</dbReference>
<reference evidence="6" key="1">
    <citation type="journal article" date="2019" name="Int. J. Syst. Evol. Microbiol.">
        <title>The Global Catalogue of Microorganisms (GCM) 10K type strain sequencing project: providing services to taxonomists for standard genome sequencing and annotation.</title>
        <authorList>
            <consortium name="The Broad Institute Genomics Platform"/>
            <consortium name="The Broad Institute Genome Sequencing Center for Infectious Disease"/>
            <person name="Wu L."/>
            <person name="Ma J."/>
        </authorList>
    </citation>
    <scope>NUCLEOTIDE SEQUENCE [LARGE SCALE GENOMIC DNA]</scope>
    <source>
        <strain evidence="6">PCU 266</strain>
    </source>
</reference>
<dbReference type="SMART" id="SM00345">
    <property type="entry name" value="HTH_GNTR"/>
    <property type="match status" value="1"/>
</dbReference>
<dbReference type="SUPFAM" id="SSF64288">
    <property type="entry name" value="Chorismate lyase-like"/>
    <property type="match status" value="1"/>
</dbReference>
<comment type="caution">
    <text evidence="5">The sequence shown here is derived from an EMBL/GenBank/DDBJ whole genome shotgun (WGS) entry which is preliminary data.</text>
</comment>
<protein>
    <submittedName>
        <fullName evidence="5">GntR family transcriptional regulator</fullName>
    </submittedName>
</protein>
<dbReference type="Gene3D" id="3.40.1410.10">
    <property type="entry name" value="Chorismate lyase-like"/>
    <property type="match status" value="1"/>
</dbReference>
<keyword evidence="6" id="KW-1185">Reference proteome</keyword>
<dbReference type="RefSeq" id="WP_344479907.1">
    <property type="nucleotide sequence ID" value="NZ_BAAASB010000013.1"/>
</dbReference>
<proteinExistence type="predicted"/>
<dbReference type="PRINTS" id="PR00035">
    <property type="entry name" value="HTHGNTR"/>
</dbReference>
<dbReference type="InterPro" id="IPR028978">
    <property type="entry name" value="Chorismate_lyase_/UTRA_dom_sf"/>
</dbReference>
<dbReference type="CDD" id="cd07377">
    <property type="entry name" value="WHTH_GntR"/>
    <property type="match status" value="1"/>
</dbReference>
<keyword evidence="1" id="KW-0805">Transcription regulation</keyword>
<feature type="domain" description="HTH gntR-type" evidence="4">
    <location>
        <begin position="2"/>
        <end position="70"/>
    </location>
</feature>
<dbReference type="InterPro" id="IPR036390">
    <property type="entry name" value="WH_DNA-bd_sf"/>
</dbReference>
<dbReference type="Gene3D" id="1.10.10.10">
    <property type="entry name" value="Winged helix-like DNA-binding domain superfamily/Winged helix DNA-binding domain"/>
    <property type="match status" value="1"/>
</dbReference>
<dbReference type="PANTHER" id="PTHR44846:SF17">
    <property type="entry name" value="GNTR-FAMILY TRANSCRIPTIONAL REGULATOR"/>
    <property type="match status" value="1"/>
</dbReference>
<keyword evidence="3" id="KW-0804">Transcription</keyword>
<evidence type="ECO:0000313" key="5">
    <source>
        <dbReference type="EMBL" id="MFC5153362.1"/>
    </source>
</evidence>
<evidence type="ECO:0000313" key="6">
    <source>
        <dbReference type="Proteomes" id="UP001596160"/>
    </source>
</evidence>
<dbReference type="PANTHER" id="PTHR44846">
    <property type="entry name" value="MANNOSYL-D-GLYCERATE TRANSPORT/METABOLISM SYSTEM REPRESSOR MNGR-RELATED"/>
    <property type="match status" value="1"/>
</dbReference>
<evidence type="ECO:0000259" key="4">
    <source>
        <dbReference type="PROSITE" id="PS50949"/>
    </source>
</evidence>
<sequence length="225" mass="24656">MPSHRHTIADDLRTQITTGRLKPGERLPAETQLATHYSVSTPTLRNALALLQAEGLVNKIHGKGNFVRHSLRHITYLGGSRTTLAQFPSDPALRVSVHTINRLAQGHLATLLKVSARSPLTEFRRIAYEGQSPRSLTRIYVPRDLPPPKYEELAEIQETVTARVPTPEEASTLRISPVLPVLSITRVTTAPTGRVTEAALLTLPGNRAHAIFTTHPTTTESRPAG</sequence>
<gene>
    <name evidence="5" type="ORF">ACFPRH_16625</name>
</gene>
<evidence type="ECO:0000256" key="2">
    <source>
        <dbReference type="ARBA" id="ARBA00023125"/>
    </source>
</evidence>
<evidence type="ECO:0000256" key="1">
    <source>
        <dbReference type="ARBA" id="ARBA00023015"/>
    </source>
</evidence>
<dbReference type="PROSITE" id="PS50949">
    <property type="entry name" value="HTH_GNTR"/>
    <property type="match status" value="1"/>
</dbReference>
<name>A0ABW0AMX6_9ACTN</name>
<dbReference type="InterPro" id="IPR050679">
    <property type="entry name" value="Bact_HTH_transcr_reg"/>
</dbReference>
<accession>A0ABW0AMX6</accession>
<dbReference type="Pfam" id="PF00392">
    <property type="entry name" value="GntR"/>
    <property type="match status" value="1"/>
</dbReference>
<keyword evidence="2" id="KW-0238">DNA-binding</keyword>